<evidence type="ECO:0000313" key="1">
    <source>
        <dbReference type="EMBL" id="KAK3275916.1"/>
    </source>
</evidence>
<protein>
    <submittedName>
        <fullName evidence="1">Uncharacterized protein</fullName>
    </submittedName>
</protein>
<dbReference type="EMBL" id="LGRX02006931">
    <property type="protein sequence ID" value="KAK3275916.1"/>
    <property type="molecule type" value="Genomic_DNA"/>
</dbReference>
<comment type="caution">
    <text evidence="1">The sequence shown here is derived from an EMBL/GenBank/DDBJ whole genome shotgun (WGS) entry which is preliminary data.</text>
</comment>
<dbReference type="Proteomes" id="UP001190700">
    <property type="component" value="Unassembled WGS sequence"/>
</dbReference>
<evidence type="ECO:0000313" key="2">
    <source>
        <dbReference type="Proteomes" id="UP001190700"/>
    </source>
</evidence>
<sequence>MLCFGIAGAATGFGGIVMNNDGNNSVTEDPVMCIGQPASYSGVDQLSPEKRQMALQVFAAAGGDGAAAAAPGGDWDPEHGGLTTYEVPECSGCTPVMLRIER</sequence>
<organism evidence="1 2">
    <name type="scientific">Cymbomonas tetramitiformis</name>
    <dbReference type="NCBI Taxonomy" id="36881"/>
    <lineage>
        <taxon>Eukaryota</taxon>
        <taxon>Viridiplantae</taxon>
        <taxon>Chlorophyta</taxon>
        <taxon>Pyramimonadophyceae</taxon>
        <taxon>Pyramimonadales</taxon>
        <taxon>Pyramimonadaceae</taxon>
        <taxon>Cymbomonas</taxon>
    </lineage>
</organism>
<keyword evidence="2" id="KW-1185">Reference proteome</keyword>
<reference evidence="1 2" key="1">
    <citation type="journal article" date="2015" name="Genome Biol. Evol.">
        <title>Comparative Genomics of a Bacterivorous Green Alga Reveals Evolutionary Causalities and Consequences of Phago-Mixotrophic Mode of Nutrition.</title>
        <authorList>
            <person name="Burns J.A."/>
            <person name="Paasch A."/>
            <person name="Narechania A."/>
            <person name="Kim E."/>
        </authorList>
    </citation>
    <scope>NUCLEOTIDE SEQUENCE [LARGE SCALE GENOMIC DNA]</scope>
    <source>
        <strain evidence="1 2">PLY_AMNH</strain>
    </source>
</reference>
<accession>A0AAE0GEF5</accession>
<dbReference type="AlphaFoldDB" id="A0AAE0GEF5"/>
<name>A0AAE0GEF5_9CHLO</name>
<gene>
    <name evidence="1" type="ORF">CYMTET_15985</name>
</gene>
<proteinExistence type="predicted"/>